<dbReference type="EMBL" id="CM020619">
    <property type="protein sequence ID" value="KAK1863191.1"/>
    <property type="molecule type" value="Genomic_DNA"/>
</dbReference>
<evidence type="ECO:0000313" key="1">
    <source>
        <dbReference type="EMBL" id="KAK1863191.1"/>
    </source>
</evidence>
<protein>
    <submittedName>
        <fullName evidence="1">Uncharacterized protein</fullName>
    </submittedName>
</protein>
<accession>A0ACC3BYS8</accession>
<dbReference type="Proteomes" id="UP000798662">
    <property type="component" value="Chromosome 2"/>
</dbReference>
<evidence type="ECO:0000313" key="2">
    <source>
        <dbReference type="Proteomes" id="UP000798662"/>
    </source>
</evidence>
<proteinExistence type="predicted"/>
<organism evidence="1 2">
    <name type="scientific">Pyropia yezoensis</name>
    <name type="common">Susabi-nori</name>
    <name type="synonym">Porphyra yezoensis</name>
    <dbReference type="NCBI Taxonomy" id="2788"/>
    <lineage>
        <taxon>Eukaryota</taxon>
        <taxon>Rhodophyta</taxon>
        <taxon>Bangiophyceae</taxon>
        <taxon>Bangiales</taxon>
        <taxon>Bangiaceae</taxon>
        <taxon>Pyropia</taxon>
    </lineage>
</organism>
<keyword evidence="2" id="KW-1185">Reference proteome</keyword>
<gene>
    <name evidence="1" type="ORF">I4F81_005752</name>
</gene>
<sequence length="386" mass="39778">MVHARLTRGAVVASGCLLVLATAGSASASLSRFMMPPAMHTIRTIVAEQQAADVRVSSPSAGASVVKEARGAVKEEAAAPSGAGGADEFDPEKLIKLGDIDNNGAADYAYVTKAADGTHGGSLHLFLFGTSGQVISDRAVALGASASDRDAVIASVSTKLSSLDEMRLSVRPSLPTPSVRATNADCLFTSTECECDLKSAIHGSGTCYSHVDTTGDRSRCIERDCSASYVCVCGGSQKCSRSTITSPVWVPTNSSGLPAGETYCERRRVAQALTEVVGPMPTPVPTPPPAGCTLTADRCTCGLKSVVSGKLDVCAVHTGLDADGRDVCGARDCKDGYVCDCAGSSKCAFESVTKEFWRIGGAAPGGRNYCERASKTAVVAVCLENC</sequence>
<name>A0ACC3BYS8_PYRYE</name>
<comment type="caution">
    <text evidence="1">The sequence shown here is derived from an EMBL/GenBank/DDBJ whole genome shotgun (WGS) entry which is preliminary data.</text>
</comment>
<reference evidence="1" key="1">
    <citation type="submission" date="2019-11" db="EMBL/GenBank/DDBJ databases">
        <title>Nori genome reveals adaptations in red seaweeds to the harsh intertidal environment.</title>
        <authorList>
            <person name="Wang D."/>
            <person name="Mao Y."/>
        </authorList>
    </citation>
    <scope>NUCLEOTIDE SEQUENCE</scope>
    <source>
        <tissue evidence="1">Gametophyte</tissue>
    </source>
</reference>